<evidence type="ECO:0000259" key="5">
    <source>
        <dbReference type="PROSITE" id="PS00497"/>
    </source>
</evidence>
<sequence length="383" mass="42199">MRLSSFWGLAVLAAASLAAPSQSDPWDVLAAKSLAKQIRYHAANPDAGSNCNPRTASVRREWGSLSKKERKNYIDAALCLAKKPSKSPRSFAPGARNRHDDFVATHINQTWHIHGTGNFLTWHRYFTWAYEQALRNECGYKGYQPYWAWNKYADDPLSSPIFDGSPYSISGNGAYIPHNATEIAPGVFIPSGSGGGCVETGPFKDWVVNLGPVWSSIHLPGYEPQNGSGLNYNPRCLRRDINLAAAKWTRTEIVMDVLDEPDIWGFETVMQGMTGDPSYLGVHSGGHFTIGGDPGGDFYTSPGDPAFFLHHSAIDRLFWTWQNQDPANRTYQVNGPTGFWTPDGVSINATFDDVVDMGDFLAPPKTLSELSDTTGGPFCYVYT</sequence>
<name>A0A2I2G6E1_9EURO</name>
<dbReference type="PROSITE" id="PS00498">
    <property type="entry name" value="TYROSINASE_2"/>
    <property type="match status" value="1"/>
</dbReference>
<keyword evidence="3" id="KW-0186">Copper</keyword>
<feature type="domain" description="Tyrosinase copper-binding" evidence="5">
    <location>
        <begin position="114"/>
        <end position="131"/>
    </location>
</feature>
<evidence type="ECO:0000256" key="2">
    <source>
        <dbReference type="ARBA" id="ARBA00023002"/>
    </source>
</evidence>
<dbReference type="PROSITE" id="PS00497">
    <property type="entry name" value="TYROSINASE_1"/>
    <property type="match status" value="1"/>
</dbReference>
<dbReference type="STRING" id="1392250.A0A2I2G6E1"/>
<dbReference type="Proteomes" id="UP000234275">
    <property type="component" value="Unassembled WGS sequence"/>
</dbReference>
<reference evidence="7 8" key="1">
    <citation type="submission" date="2016-12" db="EMBL/GenBank/DDBJ databases">
        <title>The genomes of Aspergillus section Nigri reveals drivers in fungal speciation.</title>
        <authorList>
            <consortium name="DOE Joint Genome Institute"/>
            <person name="Vesth T.C."/>
            <person name="Nybo J."/>
            <person name="Theobald S."/>
            <person name="Brandl J."/>
            <person name="Frisvad J.C."/>
            <person name="Nielsen K.F."/>
            <person name="Lyhne E.K."/>
            <person name="Kogle M.E."/>
            <person name="Kuo A."/>
            <person name="Riley R."/>
            <person name="Clum A."/>
            <person name="Nolan M."/>
            <person name="Lipzen A."/>
            <person name="Salamov A."/>
            <person name="Henrissat B."/>
            <person name="Wiebenga A."/>
            <person name="De Vries R.P."/>
            <person name="Grigoriev I.V."/>
            <person name="Mortensen U.H."/>
            <person name="Andersen M.R."/>
            <person name="Baker S.E."/>
        </authorList>
    </citation>
    <scope>NUCLEOTIDE SEQUENCE [LARGE SCALE GENOMIC DNA]</scope>
    <source>
        <strain evidence="7 8">IBT 23096</strain>
    </source>
</reference>
<protein>
    <submittedName>
        <fullName evidence="7">Di-copper centre-containing protein</fullName>
    </submittedName>
</protein>
<keyword evidence="4" id="KW-0732">Signal</keyword>
<evidence type="ECO:0000256" key="1">
    <source>
        <dbReference type="ARBA" id="ARBA00022723"/>
    </source>
</evidence>
<dbReference type="InterPro" id="IPR008922">
    <property type="entry name" value="Di-copper_centre_dom_sf"/>
</dbReference>
<organism evidence="7 8">
    <name type="scientific">Aspergillus steynii IBT 23096</name>
    <dbReference type="NCBI Taxonomy" id="1392250"/>
    <lineage>
        <taxon>Eukaryota</taxon>
        <taxon>Fungi</taxon>
        <taxon>Dikarya</taxon>
        <taxon>Ascomycota</taxon>
        <taxon>Pezizomycotina</taxon>
        <taxon>Eurotiomycetes</taxon>
        <taxon>Eurotiomycetidae</taxon>
        <taxon>Eurotiales</taxon>
        <taxon>Aspergillaceae</taxon>
        <taxon>Aspergillus</taxon>
        <taxon>Aspergillus subgen. Circumdati</taxon>
    </lineage>
</organism>
<keyword evidence="8" id="KW-1185">Reference proteome</keyword>
<evidence type="ECO:0000256" key="4">
    <source>
        <dbReference type="SAM" id="SignalP"/>
    </source>
</evidence>
<dbReference type="Gene3D" id="1.10.1280.10">
    <property type="entry name" value="Di-copper center containing domain from catechol oxidase"/>
    <property type="match status" value="1"/>
</dbReference>
<evidence type="ECO:0000259" key="6">
    <source>
        <dbReference type="PROSITE" id="PS00498"/>
    </source>
</evidence>
<keyword evidence="2" id="KW-0560">Oxidoreductase</keyword>
<evidence type="ECO:0000313" key="7">
    <source>
        <dbReference type="EMBL" id="PLB48447.1"/>
    </source>
</evidence>
<dbReference type="OrthoDB" id="6132182at2759"/>
<dbReference type="VEuPathDB" id="FungiDB:P170DRAFT_477064"/>
<dbReference type="RefSeq" id="XP_024703749.1">
    <property type="nucleotide sequence ID" value="XM_024853410.1"/>
</dbReference>
<accession>A0A2I2G6E1</accession>
<dbReference type="EMBL" id="MSFO01000005">
    <property type="protein sequence ID" value="PLB48447.1"/>
    <property type="molecule type" value="Genomic_DNA"/>
</dbReference>
<dbReference type="InterPro" id="IPR050316">
    <property type="entry name" value="Tyrosinase/Hemocyanin"/>
</dbReference>
<keyword evidence="1" id="KW-0479">Metal-binding</keyword>
<gene>
    <name evidence="7" type="ORF">P170DRAFT_477064</name>
</gene>
<proteinExistence type="predicted"/>
<dbReference type="GO" id="GO:0016491">
    <property type="term" value="F:oxidoreductase activity"/>
    <property type="evidence" value="ECO:0007669"/>
    <property type="project" value="UniProtKB-KW"/>
</dbReference>
<dbReference type="PANTHER" id="PTHR11474:SF125">
    <property type="entry name" value="N-ACETYL-6-HYDROXYTRYPTOPHAN OXIDASE IVOB-RELATED"/>
    <property type="match status" value="1"/>
</dbReference>
<feature type="signal peptide" evidence="4">
    <location>
        <begin position="1"/>
        <end position="23"/>
    </location>
</feature>
<dbReference type="AlphaFoldDB" id="A0A2I2G6E1"/>
<dbReference type="SUPFAM" id="SSF48056">
    <property type="entry name" value="Di-copper centre-containing domain"/>
    <property type="match status" value="1"/>
</dbReference>
<dbReference type="GO" id="GO:0046872">
    <property type="term" value="F:metal ion binding"/>
    <property type="evidence" value="ECO:0007669"/>
    <property type="project" value="UniProtKB-KW"/>
</dbReference>
<dbReference type="PANTHER" id="PTHR11474">
    <property type="entry name" value="TYROSINASE FAMILY MEMBER"/>
    <property type="match status" value="1"/>
</dbReference>
<dbReference type="InterPro" id="IPR002227">
    <property type="entry name" value="Tyrosinase_Cu-bd"/>
</dbReference>
<evidence type="ECO:0000313" key="8">
    <source>
        <dbReference type="Proteomes" id="UP000234275"/>
    </source>
</evidence>
<feature type="domain" description="Tyrosinase copper-binding" evidence="6">
    <location>
        <begin position="304"/>
        <end position="315"/>
    </location>
</feature>
<comment type="caution">
    <text evidence="7">The sequence shown here is derived from an EMBL/GenBank/DDBJ whole genome shotgun (WGS) entry which is preliminary data.</text>
</comment>
<dbReference type="GeneID" id="36561108"/>
<dbReference type="PRINTS" id="PR00092">
    <property type="entry name" value="TYROSINASE"/>
</dbReference>
<feature type="chain" id="PRO_5014151824" evidence="4">
    <location>
        <begin position="24"/>
        <end position="383"/>
    </location>
</feature>
<dbReference type="Pfam" id="PF00264">
    <property type="entry name" value="Tyrosinase"/>
    <property type="match status" value="1"/>
</dbReference>
<evidence type="ECO:0000256" key="3">
    <source>
        <dbReference type="ARBA" id="ARBA00023008"/>
    </source>
</evidence>